<dbReference type="AlphaFoldDB" id="A0A378KSV2"/>
<reference evidence="2 3" key="1">
    <citation type="submission" date="2018-06" db="EMBL/GenBank/DDBJ databases">
        <authorList>
            <consortium name="Pathogen Informatics"/>
            <person name="Doyle S."/>
        </authorList>
    </citation>
    <scope>NUCLEOTIDE SEQUENCE [LARGE SCALE GENOMIC DNA]</scope>
    <source>
        <strain evidence="2 3">NCTC13292</strain>
    </source>
</reference>
<protein>
    <recommendedName>
        <fullName evidence="4">Chemiosmotic efflux system C protein A</fullName>
    </recommendedName>
</protein>
<dbReference type="Proteomes" id="UP000254677">
    <property type="component" value="Unassembled WGS sequence"/>
</dbReference>
<evidence type="ECO:0000313" key="3">
    <source>
        <dbReference type="Proteomes" id="UP000254677"/>
    </source>
</evidence>
<name>A0A378KSV2_9GAMM</name>
<dbReference type="RefSeq" id="WP_115222901.1">
    <property type="nucleotide sequence ID" value="NZ_UGOA01000003.1"/>
</dbReference>
<evidence type="ECO:0000313" key="2">
    <source>
        <dbReference type="EMBL" id="STX84884.1"/>
    </source>
</evidence>
<keyword evidence="1" id="KW-0732">Signal</keyword>
<evidence type="ECO:0000256" key="1">
    <source>
        <dbReference type="SAM" id="SignalP"/>
    </source>
</evidence>
<accession>A0A378KSV2</accession>
<proteinExistence type="predicted"/>
<dbReference type="EMBL" id="UGOA01000003">
    <property type="protein sequence ID" value="STX84884.1"/>
    <property type="molecule type" value="Genomic_DNA"/>
</dbReference>
<organism evidence="2 3">
    <name type="scientific">Legionella donaldsonii</name>
    <dbReference type="NCBI Taxonomy" id="45060"/>
    <lineage>
        <taxon>Bacteria</taxon>
        <taxon>Pseudomonadati</taxon>
        <taxon>Pseudomonadota</taxon>
        <taxon>Gammaproteobacteria</taxon>
        <taxon>Legionellales</taxon>
        <taxon>Legionellaceae</taxon>
        <taxon>Legionella</taxon>
    </lineage>
</organism>
<feature type="chain" id="PRO_5016739103" description="Chemiosmotic efflux system C protein A" evidence="1">
    <location>
        <begin position="20"/>
        <end position="106"/>
    </location>
</feature>
<evidence type="ECO:0008006" key="4">
    <source>
        <dbReference type="Google" id="ProtNLM"/>
    </source>
</evidence>
<feature type="signal peptide" evidence="1">
    <location>
        <begin position="1"/>
        <end position="19"/>
    </location>
</feature>
<keyword evidence="3" id="KW-1185">Reference proteome</keyword>
<sequence>MKKISLSVVLMLVLKMGIAAPLTESVQAENALSMFNRVREVMTGSPLYAALVMLNEQLPSFAHAAEYVTFLSLLSENNQKLDALLAEIKTGNERLAAIHEALTKTS</sequence>
<gene>
    <name evidence="2" type="ORF">NCTC13292_03236</name>
</gene>